<dbReference type="Gene3D" id="3.10.50.40">
    <property type="match status" value="1"/>
</dbReference>
<dbReference type="KEGG" id="geo:Geob_1171"/>
<dbReference type="eggNOG" id="COG0545">
    <property type="taxonomic scope" value="Bacteria"/>
</dbReference>
<dbReference type="InterPro" id="IPR046357">
    <property type="entry name" value="PPIase_dom_sf"/>
</dbReference>
<feature type="chain" id="PRO_5002888920" description="Peptidyl-prolyl cis-trans isomerase" evidence="7">
    <location>
        <begin position="20"/>
        <end position="220"/>
    </location>
</feature>
<dbReference type="GO" id="GO:0006457">
    <property type="term" value="P:protein folding"/>
    <property type="evidence" value="ECO:0007669"/>
    <property type="project" value="InterPro"/>
</dbReference>
<evidence type="ECO:0000256" key="6">
    <source>
        <dbReference type="RuleBase" id="RU003915"/>
    </source>
</evidence>
<evidence type="ECO:0000256" key="5">
    <source>
        <dbReference type="PROSITE-ProRule" id="PRU00277"/>
    </source>
</evidence>
<dbReference type="PANTHER" id="PTHR43811:SF19">
    <property type="entry name" value="39 KDA FK506-BINDING NUCLEAR PROTEIN"/>
    <property type="match status" value="1"/>
</dbReference>
<dbReference type="AlphaFoldDB" id="B9M3C1"/>
<feature type="signal peptide" evidence="7">
    <location>
        <begin position="1"/>
        <end position="19"/>
    </location>
</feature>
<evidence type="ECO:0000256" key="7">
    <source>
        <dbReference type="SAM" id="SignalP"/>
    </source>
</evidence>
<dbReference type="InterPro" id="IPR001179">
    <property type="entry name" value="PPIase_FKBP_dom"/>
</dbReference>
<feature type="domain" description="PPIase FKBP-type" evidence="8">
    <location>
        <begin position="134"/>
        <end position="219"/>
    </location>
</feature>
<dbReference type="InterPro" id="IPR000774">
    <property type="entry name" value="PPIase_FKBP_N"/>
</dbReference>
<dbReference type="InterPro" id="IPR036944">
    <property type="entry name" value="PPIase_FKBP_N_sf"/>
</dbReference>
<dbReference type="RefSeq" id="WP_012646260.1">
    <property type="nucleotide sequence ID" value="NC_011979.1"/>
</dbReference>
<organism evidence="9 10">
    <name type="scientific">Geotalea daltonii (strain DSM 22248 / JCM 15807 / FRC-32)</name>
    <name type="common">Geobacter daltonii</name>
    <dbReference type="NCBI Taxonomy" id="316067"/>
    <lineage>
        <taxon>Bacteria</taxon>
        <taxon>Pseudomonadati</taxon>
        <taxon>Thermodesulfobacteriota</taxon>
        <taxon>Desulfuromonadia</taxon>
        <taxon>Geobacterales</taxon>
        <taxon>Geobacteraceae</taxon>
        <taxon>Geotalea</taxon>
    </lineage>
</organism>
<evidence type="ECO:0000313" key="10">
    <source>
        <dbReference type="Proteomes" id="UP000007721"/>
    </source>
</evidence>
<evidence type="ECO:0000256" key="1">
    <source>
        <dbReference type="ARBA" id="ARBA00000971"/>
    </source>
</evidence>
<dbReference type="HOGENOM" id="CLU_013615_0_2_7"/>
<dbReference type="Pfam" id="PF00254">
    <property type="entry name" value="FKBP_C"/>
    <property type="match status" value="1"/>
</dbReference>
<evidence type="ECO:0000256" key="3">
    <source>
        <dbReference type="ARBA" id="ARBA00023110"/>
    </source>
</evidence>
<evidence type="ECO:0000313" key="9">
    <source>
        <dbReference type="EMBL" id="ACM19531.1"/>
    </source>
</evidence>
<name>B9M3C1_GEODF</name>
<reference evidence="9 10" key="1">
    <citation type="submission" date="2009-01" db="EMBL/GenBank/DDBJ databases">
        <title>Complete sequence of Geobacter sp. FRC-32.</title>
        <authorList>
            <consortium name="US DOE Joint Genome Institute"/>
            <person name="Lucas S."/>
            <person name="Copeland A."/>
            <person name="Lapidus A."/>
            <person name="Glavina del Rio T."/>
            <person name="Dalin E."/>
            <person name="Tice H."/>
            <person name="Bruce D."/>
            <person name="Goodwin L."/>
            <person name="Pitluck S."/>
            <person name="Saunders E."/>
            <person name="Brettin T."/>
            <person name="Detter J.C."/>
            <person name="Han C."/>
            <person name="Larimer F."/>
            <person name="Land M."/>
            <person name="Hauser L."/>
            <person name="Kyrpides N."/>
            <person name="Ovchinnikova G."/>
            <person name="Kostka J."/>
            <person name="Richardson P."/>
        </authorList>
    </citation>
    <scope>NUCLEOTIDE SEQUENCE [LARGE SCALE GENOMIC DNA]</scope>
    <source>
        <strain evidence="10">DSM 22248 / JCM 15807 / FRC-32</strain>
    </source>
</reference>
<comment type="catalytic activity">
    <reaction evidence="1 5 6">
        <text>[protein]-peptidylproline (omega=180) = [protein]-peptidylproline (omega=0)</text>
        <dbReference type="Rhea" id="RHEA:16237"/>
        <dbReference type="Rhea" id="RHEA-COMP:10747"/>
        <dbReference type="Rhea" id="RHEA-COMP:10748"/>
        <dbReference type="ChEBI" id="CHEBI:83833"/>
        <dbReference type="ChEBI" id="CHEBI:83834"/>
        <dbReference type="EC" id="5.2.1.8"/>
    </reaction>
</comment>
<keyword evidence="4 5" id="KW-0413">Isomerase</keyword>
<protein>
    <recommendedName>
        <fullName evidence="6">Peptidyl-prolyl cis-trans isomerase</fullName>
        <ecNumber evidence="6">5.2.1.8</ecNumber>
    </recommendedName>
</protein>
<evidence type="ECO:0000256" key="4">
    <source>
        <dbReference type="ARBA" id="ARBA00023235"/>
    </source>
</evidence>
<dbReference type="SUPFAM" id="SSF54534">
    <property type="entry name" value="FKBP-like"/>
    <property type="match status" value="1"/>
</dbReference>
<evidence type="ECO:0000256" key="2">
    <source>
        <dbReference type="ARBA" id="ARBA00006577"/>
    </source>
</evidence>
<evidence type="ECO:0000259" key="8">
    <source>
        <dbReference type="PROSITE" id="PS50059"/>
    </source>
</evidence>
<dbReference type="OrthoDB" id="9812109at2"/>
<proteinExistence type="inferred from homology"/>
<keyword evidence="7" id="KW-0732">Signal</keyword>
<dbReference type="FunFam" id="3.10.50.40:FF:000006">
    <property type="entry name" value="Peptidyl-prolyl cis-trans isomerase"/>
    <property type="match status" value="1"/>
</dbReference>
<dbReference type="EC" id="5.2.1.8" evidence="6"/>
<accession>B9M3C1</accession>
<comment type="similarity">
    <text evidence="2 6">Belongs to the FKBP-type PPIase family.</text>
</comment>
<keyword evidence="10" id="KW-1185">Reference proteome</keyword>
<keyword evidence="3 5" id="KW-0697">Rotamase</keyword>
<sequence>MQRVIIAILIALIATPVFAAEEPKTEEQKTLYAIGTVIARQLSVFNLTPSELELIKQGLTDAVSGKKPLVDEAGYTAKIQELATARRNAQGEKLAAEAKEYVEKTAKEKGAVKAASGMIYLPVKDGSGTSPKATDKVKVNYRGTLVNGQEFDSSYKRGQAAEFPLNQVIPCWTEGLQMMKTGGKAKLICPPEIAYGKAGSGAIPPNATLVFEVELLDIVK</sequence>
<dbReference type="EMBL" id="CP001390">
    <property type="protein sequence ID" value="ACM19531.1"/>
    <property type="molecule type" value="Genomic_DNA"/>
</dbReference>
<dbReference type="Proteomes" id="UP000007721">
    <property type="component" value="Chromosome"/>
</dbReference>
<dbReference type="STRING" id="316067.Geob_1171"/>
<gene>
    <name evidence="9" type="ordered locus">Geob_1171</name>
</gene>
<dbReference type="PANTHER" id="PTHR43811">
    <property type="entry name" value="FKBP-TYPE PEPTIDYL-PROLYL CIS-TRANS ISOMERASE FKPA"/>
    <property type="match status" value="1"/>
</dbReference>
<dbReference type="Pfam" id="PF01346">
    <property type="entry name" value="FKBP_N"/>
    <property type="match status" value="1"/>
</dbReference>
<dbReference type="PROSITE" id="PS50059">
    <property type="entry name" value="FKBP_PPIASE"/>
    <property type="match status" value="1"/>
</dbReference>
<dbReference type="Gene3D" id="1.10.287.460">
    <property type="entry name" value="Peptidyl-prolyl cis-trans isomerase, FKBP-type, N-terminal domain"/>
    <property type="match status" value="1"/>
</dbReference>
<dbReference type="GO" id="GO:0003755">
    <property type="term" value="F:peptidyl-prolyl cis-trans isomerase activity"/>
    <property type="evidence" value="ECO:0007669"/>
    <property type="project" value="UniProtKB-UniRule"/>
</dbReference>